<dbReference type="AlphaFoldDB" id="A0A0F9XMP8"/>
<evidence type="ECO:0008006" key="2">
    <source>
        <dbReference type="Google" id="ProtNLM"/>
    </source>
</evidence>
<dbReference type="EMBL" id="LAZR01000039">
    <property type="protein sequence ID" value="KKO00667.1"/>
    <property type="molecule type" value="Genomic_DNA"/>
</dbReference>
<gene>
    <name evidence="1" type="ORF">LCGC14_0124410</name>
</gene>
<reference evidence="1" key="1">
    <citation type="journal article" date="2015" name="Nature">
        <title>Complex archaea that bridge the gap between prokaryotes and eukaryotes.</title>
        <authorList>
            <person name="Spang A."/>
            <person name="Saw J.H."/>
            <person name="Jorgensen S.L."/>
            <person name="Zaremba-Niedzwiedzka K."/>
            <person name="Martijn J."/>
            <person name="Lind A.E."/>
            <person name="van Eijk R."/>
            <person name="Schleper C."/>
            <person name="Guy L."/>
            <person name="Ettema T.J."/>
        </authorList>
    </citation>
    <scope>NUCLEOTIDE SEQUENCE</scope>
</reference>
<protein>
    <recommendedName>
        <fullName evidence="2">Neutral/alkaline non-lysosomal ceramidase N-terminal domain-containing protein</fullName>
    </recommendedName>
</protein>
<organism evidence="1">
    <name type="scientific">marine sediment metagenome</name>
    <dbReference type="NCBI Taxonomy" id="412755"/>
    <lineage>
        <taxon>unclassified sequences</taxon>
        <taxon>metagenomes</taxon>
        <taxon>ecological metagenomes</taxon>
    </lineage>
</organism>
<comment type="caution">
    <text evidence="1">The sequence shown here is derived from an EMBL/GenBank/DDBJ whole genome shotgun (WGS) entry which is preliminary data.</text>
</comment>
<accession>A0A0F9XMP8</accession>
<evidence type="ECO:0000313" key="1">
    <source>
        <dbReference type="EMBL" id="KKO00667.1"/>
    </source>
</evidence>
<name>A0A0F9XMP8_9ZZZZ</name>
<proteinExistence type="predicted"/>
<sequence>MKAGAAERDVTPPVGLEITHPVRANVGAHDPLFVKALVLQDDSGTTLAIVCTDLIGTDFGPADEIRKRIADELGIENVLLNFAHPHSSRGFGGYGDLPEESAEAVAWAQGARDAFVAVIAEALGKLAPVTIKAGRAAVQVGFNRRVTAENGYVYMDDNPDGPVVPWVNVLEVDNADGKPLDGARDKPLAILFEHAAHPVIVPNGTALVSADFPGAAVVRVREALGPDVIAMFAQGCQGNINGHPLRSTHENADAAGVKLGDAVLQAIESAEPITADTLRIRTGRTEMPTCELPPWDVIRQPVEKFKADFVAGDSPYWRQEEIDNFIAHFDKLEAMLARGESPPPWRMEATVVSLGDQWGLVAYSNEMFCQYELWVDEVAPFKHNMTFGLTNGATGYVADDAALALGTNGGYEAGCLPNLGSCDVMTRHYNPPAVGAEKIIHDLVTSLWA</sequence>